<organism evidence="2 3">
    <name type="scientific">Cylicocyclus nassatus</name>
    <name type="common">Nematode worm</name>
    <dbReference type="NCBI Taxonomy" id="53992"/>
    <lineage>
        <taxon>Eukaryota</taxon>
        <taxon>Metazoa</taxon>
        <taxon>Ecdysozoa</taxon>
        <taxon>Nematoda</taxon>
        <taxon>Chromadorea</taxon>
        <taxon>Rhabditida</taxon>
        <taxon>Rhabditina</taxon>
        <taxon>Rhabditomorpha</taxon>
        <taxon>Strongyloidea</taxon>
        <taxon>Strongylidae</taxon>
        <taxon>Cylicocyclus</taxon>
    </lineage>
</organism>
<accession>A0AA36GN96</accession>
<dbReference type="EMBL" id="CATQJL010000112">
    <property type="protein sequence ID" value="CAJ0595255.1"/>
    <property type="molecule type" value="Genomic_DNA"/>
</dbReference>
<reference evidence="2" key="1">
    <citation type="submission" date="2023-07" db="EMBL/GenBank/DDBJ databases">
        <authorList>
            <consortium name="CYATHOMIX"/>
        </authorList>
    </citation>
    <scope>NUCLEOTIDE SEQUENCE</scope>
    <source>
        <strain evidence="2">N/A</strain>
    </source>
</reference>
<evidence type="ECO:0000256" key="1">
    <source>
        <dbReference type="SAM" id="SignalP"/>
    </source>
</evidence>
<evidence type="ECO:0000313" key="3">
    <source>
        <dbReference type="Proteomes" id="UP001176961"/>
    </source>
</evidence>
<proteinExistence type="predicted"/>
<keyword evidence="1" id="KW-0732">Signal</keyword>
<gene>
    <name evidence="2" type="ORF">CYNAS_LOCUS7238</name>
</gene>
<protein>
    <submittedName>
        <fullName evidence="2">Uncharacterized protein</fullName>
    </submittedName>
</protein>
<comment type="caution">
    <text evidence="2">The sequence shown here is derived from an EMBL/GenBank/DDBJ whole genome shotgun (WGS) entry which is preliminary data.</text>
</comment>
<keyword evidence="3" id="KW-1185">Reference proteome</keyword>
<sequence>MSSLRLLTLCLVLAVSEIAVVNARYEGIPYISDPVELLMRDSYSSLRNLRDHGPYKRPYRHIQKRRFSAFPSFYSDTWGFDSNTLERRHNSLPYTNLLFGGR</sequence>
<name>A0AA36GN96_CYLNA</name>
<dbReference type="AlphaFoldDB" id="A0AA36GN96"/>
<evidence type="ECO:0000313" key="2">
    <source>
        <dbReference type="EMBL" id="CAJ0595255.1"/>
    </source>
</evidence>
<dbReference type="Proteomes" id="UP001176961">
    <property type="component" value="Unassembled WGS sequence"/>
</dbReference>
<feature type="signal peptide" evidence="1">
    <location>
        <begin position="1"/>
        <end position="23"/>
    </location>
</feature>
<feature type="chain" id="PRO_5041299151" evidence="1">
    <location>
        <begin position="24"/>
        <end position="102"/>
    </location>
</feature>